<reference evidence="2 3" key="1">
    <citation type="submission" date="2016-07" db="EMBL/GenBank/DDBJ databases">
        <title>Pervasive Adenine N6-methylation of Active Genes in Fungi.</title>
        <authorList>
            <consortium name="DOE Joint Genome Institute"/>
            <person name="Mondo S.J."/>
            <person name="Dannebaum R.O."/>
            <person name="Kuo R.C."/>
            <person name="Labutti K."/>
            <person name="Haridas S."/>
            <person name="Kuo A."/>
            <person name="Salamov A."/>
            <person name="Ahrendt S.R."/>
            <person name="Lipzen A."/>
            <person name="Sullivan W."/>
            <person name="Andreopoulos W.B."/>
            <person name="Clum A."/>
            <person name="Lindquist E."/>
            <person name="Daum C."/>
            <person name="Ramamoorthy G.K."/>
            <person name="Gryganskyi A."/>
            <person name="Culley D."/>
            <person name="Magnuson J.K."/>
            <person name="James T.Y."/>
            <person name="O'Malley M.A."/>
            <person name="Stajich J.E."/>
            <person name="Spatafora J.W."/>
            <person name="Visel A."/>
            <person name="Grigoriev I.V."/>
        </authorList>
    </citation>
    <scope>NUCLEOTIDE SEQUENCE [LARGE SCALE GENOMIC DNA]</scope>
    <source>
        <strain evidence="2 3">ATCC 12442</strain>
    </source>
</reference>
<dbReference type="EMBL" id="MCFD01000001">
    <property type="protein sequence ID" value="ORX73849.1"/>
    <property type="molecule type" value="Genomic_DNA"/>
</dbReference>
<comment type="caution">
    <text evidence="2">The sequence shown here is derived from an EMBL/GenBank/DDBJ whole genome shotgun (WGS) entry which is preliminary data.</text>
</comment>
<keyword evidence="3" id="KW-1185">Reference proteome</keyword>
<evidence type="ECO:0000313" key="3">
    <source>
        <dbReference type="Proteomes" id="UP000193922"/>
    </source>
</evidence>
<feature type="compositionally biased region" description="Polar residues" evidence="1">
    <location>
        <begin position="596"/>
        <end position="608"/>
    </location>
</feature>
<dbReference type="InterPro" id="IPR011990">
    <property type="entry name" value="TPR-like_helical_dom_sf"/>
</dbReference>
<evidence type="ECO:0008006" key="4">
    <source>
        <dbReference type="Google" id="ProtNLM"/>
    </source>
</evidence>
<dbReference type="RefSeq" id="XP_040747060.1">
    <property type="nucleotide sequence ID" value="XM_040886009.1"/>
</dbReference>
<name>A0A1Y1WJX8_9FUNG</name>
<dbReference type="GeneID" id="63802657"/>
<organism evidence="2 3">
    <name type="scientific">Linderina pennispora</name>
    <dbReference type="NCBI Taxonomy" id="61395"/>
    <lineage>
        <taxon>Eukaryota</taxon>
        <taxon>Fungi</taxon>
        <taxon>Fungi incertae sedis</taxon>
        <taxon>Zoopagomycota</taxon>
        <taxon>Kickxellomycotina</taxon>
        <taxon>Kickxellomycetes</taxon>
        <taxon>Kickxellales</taxon>
        <taxon>Kickxellaceae</taxon>
        <taxon>Linderina</taxon>
    </lineage>
</organism>
<accession>A0A1Y1WJX8</accession>
<feature type="region of interest" description="Disordered" evidence="1">
    <location>
        <begin position="565"/>
        <end position="608"/>
    </location>
</feature>
<evidence type="ECO:0000256" key="1">
    <source>
        <dbReference type="SAM" id="MobiDB-lite"/>
    </source>
</evidence>
<dbReference type="Proteomes" id="UP000193922">
    <property type="component" value="Unassembled WGS sequence"/>
</dbReference>
<protein>
    <recommendedName>
        <fullName evidence="4">Pentacotripeptide-repeat region of PRORP domain-containing protein</fullName>
    </recommendedName>
</protein>
<dbReference type="OrthoDB" id="185373at2759"/>
<dbReference type="Gene3D" id="1.25.40.10">
    <property type="entry name" value="Tetratricopeptide repeat domain"/>
    <property type="match status" value="1"/>
</dbReference>
<evidence type="ECO:0000313" key="2">
    <source>
        <dbReference type="EMBL" id="ORX73849.1"/>
    </source>
</evidence>
<dbReference type="AlphaFoldDB" id="A0A1Y1WJX8"/>
<gene>
    <name evidence="2" type="ORF">DL89DRAFT_263874</name>
</gene>
<proteinExistence type="predicted"/>
<feature type="region of interest" description="Disordered" evidence="1">
    <location>
        <begin position="420"/>
        <end position="442"/>
    </location>
</feature>
<sequence>MSRAHGSLPVVPITILTLWGRTIHSLLTYSPSGRVTSYVPMLRLDDSTKYRSNYSTASWVSEREGEIMQLAQSPDTLPRAIDLYRKVVPKLPLNSRTPWMLLSQCHDLKDTRSMEWMTKSLRVLRASSIQSVEELMLCAYMHLGQDDRLREGVFGLCLRPAQIGSMTMTALLTELQGCRADRQLACNLWVALVELPNFAPSQTNVQLAMKIALHTGKVDIAVNTYQKVLSRQWAGVRPGYWAERVMVYGLAINGMANEAFEVAAATTNAEELAKEPLALQTAQKYELLLRGLSKIRFADEAVAVFDSLLGLLAVRGDWATVEKYLNLMEDDGHVIPHTAWKRILLGFAKQGQIEVCDKILATMAARNIPYTYIVVSAALEAFTRTGNYEMVLRWYSVVHEALVAQAKKSSIEQQAVNIDDTTTHGGMGTRGPGHSESCAQGGSLQHPEQFIDGFIERNELVWHRNVLVCVLEAIGELGDQTALLRVWEDIYMFQERVRTLTMSPFVFMALARALARTGALVQYEDVVYAWIDEERNGFSYSQRQEAMAFVRECMASRNFAMRGARRETRVAKDSPQVAGEPVDGHEHPSMDPASVAATSANAQSSTHV</sequence>